<evidence type="ECO:0000256" key="8">
    <source>
        <dbReference type="RuleBase" id="RU369017"/>
    </source>
</evidence>
<evidence type="ECO:0000256" key="2">
    <source>
        <dbReference type="ARBA" id="ARBA00008873"/>
    </source>
</evidence>
<dbReference type="NCBIfam" id="TIGR01297">
    <property type="entry name" value="CDF"/>
    <property type="match status" value="1"/>
</dbReference>
<evidence type="ECO:0000256" key="3">
    <source>
        <dbReference type="ARBA" id="ARBA00022448"/>
    </source>
</evidence>
<keyword evidence="4 8" id="KW-0812">Transmembrane</keyword>
<dbReference type="GO" id="GO:0005794">
    <property type="term" value="C:Golgi apparatus"/>
    <property type="evidence" value="ECO:0007669"/>
    <property type="project" value="TreeGrafter"/>
</dbReference>
<dbReference type="InterPro" id="IPR045316">
    <property type="entry name" value="Msc2-like"/>
</dbReference>
<dbReference type="AlphaFoldDB" id="A0AAE0DL22"/>
<feature type="region of interest" description="Disordered" evidence="9">
    <location>
        <begin position="538"/>
        <end position="653"/>
    </location>
</feature>
<dbReference type="GO" id="GO:1904257">
    <property type="term" value="P:zinc ion import into Golgi lumen"/>
    <property type="evidence" value="ECO:0007669"/>
    <property type="project" value="TreeGrafter"/>
</dbReference>
<reference evidence="11" key="1">
    <citation type="submission" date="2022-11" db="EMBL/GenBank/DDBJ databases">
        <title>Chromosomal genome sequence assembly and mating type (MAT) locus characterization of the leprose asexual lichenized fungus Lepraria neglecta (Nyl.) Erichsen.</title>
        <authorList>
            <person name="Allen J.L."/>
            <person name="Pfeffer B."/>
        </authorList>
    </citation>
    <scope>NUCLEOTIDE SEQUENCE</scope>
    <source>
        <strain evidence="11">Allen 5258</strain>
    </source>
</reference>
<evidence type="ECO:0000313" key="11">
    <source>
        <dbReference type="EMBL" id="KAK3170818.1"/>
    </source>
</evidence>
<evidence type="ECO:0000256" key="5">
    <source>
        <dbReference type="ARBA" id="ARBA00022989"/>
    </source>
</evidence>
<feature type="transmembrane region" description="Helical" evidence="8">
    <location>
        <begin position="141"/>
        <end position="159"/>
    </location>
</feature>
<evidence type="ECO:0000256" key="4">
    <source>
        <dbReference type="ARBA" id="ARBA00022692"/>
    </source>
</evidence>
<feature type="transmembrane region" description="Helical" evidence="8">
    <location>
        <begin position="512"/>
        <end position="533"/>
    </location>
</feature>
<comment type="subcellular location">
    <subcellularLocation>
        <location evidence="8">Endoplasmic reticulum membrane</location>
        <topology evidence="8">Multi-pass membrane protein</topology>
    </subcellularLocation>
    <subcellularLocation>
        <location evidence="1">Membrane</location>
        <topology evidence="1">Multi-pass membrane protein</topology>
    </subcellularLocation>
</comment>
<feature type="transmembrane region" description="Helical" evidence="8">
    <location>
        <begin position="275"/>
        <end position="292"/>
    </location>
</feature>
<name>A0AAE0DL22_9LECA</name>
<dbReference type="EMBL" id="JASNWA010000008">
    <property type="protein sequence ID" value="KAK3170818.1"/>
    <property type="molecule type" value="Genomic_DNA"/>
</dbReference>
<keyword evidence="3 8" id="KW-0813">Transport</keyword>
<evidence type="ECO:0000256" key="1">
    <source>
        <dbReference type="ARBA" id="ARBA00004141"/>
    </source>
</evidence>
<protein>
    <recommendedName>
        <fullName evidence="8">Zinc transporter</fullName>
    </recommendedName>
</protein>
<feature type="compositionally biased region" description="Basic residues" evidence="9">
    <location>
        <begin position="632"/>
        <end position="650"/>
    </location>
</feature>
<dbReference type="Pfam" id="PF01545">
    <property type="entry name" value="Cation_efflux"/>
    <property type="match status" value="1"/>
</dbReference>
<keyword evidence="12" id="KW-1185">Reference proteome</keyword>
<feature type="transmembrane region" description="Helical" evidence="8">
    <location>
        <begin position="412"/>
        <end position="430"/>
    </location>
</feature>
<proteinExistence type="inferred from homology"/>
<dbReference type="GO" id="GO:0005385">
    <property type="term" value="F:zinc ion transmembrane transporter activity"/>
    <property type="evidence" value="ECO:0007669"/>
    <property type="project" value="UniProtKB-UniRule"/>
</dbReference>
<feature type="domain" description="Cation efflux protein transmembrane" evidence="10">
    <location>
        <begin position="411"/>
        <end position="716"/>
    </location>
</feature>
<comment type="function">
    <text evidence="8">Functions as a zinc transporter.</text>
</comment>
<evidence type="ECO:0000256" key="9">
    <source>
        <dbReference type="SAM" id="MobiDB-lite"/>
    </source>
</evidence>
<feature type="compositionally biased region" description="Basic and acidic residues" evidence="9">
    <location>
        <begin position="543"/>
        <end position="595"/>
    </location>
</feature>
<dbReference type="Gene3D" id="1.20.1510.10">
    <property type="entry name" value="Cation efflux protein transmembrane domain"/>
    <property type="match status" value="2"/>
</dbReference>
<feature type="transmembrane region" description="Helical" evidence="8">
    <location>
        <begin position="688"/>
        <end position="708"/>
    </location>
</feature>
<comment type="caution">
    <text evidence="11">The sequence shown here is derived from an EMBL/GenBank/DDBJ whole genome shotgun (WGS) entry which is preliminary data.</text>
</comment>
<sequence>MLPQHQHHKSADMFHESRQEQTPPSFNLPSPHASFSTPTDDRSKSTERRKSVGLPTHLQLERDGHGYGFPAATTTQRFRASSIGPGESVKSITTAEAVSSILVPLPYVLASLAFGVLLTSQSKKSDLPQSAQLDLHARHEWLLVCSLTSVTLVAVGLKGKVWKPSASLDRRKKSLGGIEGVEKSKLADIARRIAGRILTVGLPFYATSKLGAARVGLVMLAGLASNILAIEDEATDLTRIQGWRRLLTHRQWTIGAIFFQLACDLTGLTNQSGSVNILLGYVALGLSVLVLAPPFPSARPKMSVGTSSTPASESKTSAVLATPWEAPPQLAPRSPKMHKSSPMISSPQDVNLTLLSGIAIGIVSLIIAFFFSPDGESFSSGQIYWEILSGCAAALALTTAEPKTEKDSRRIFYFMCLNFGFMLVQTFYGLVTGSLGLLSDSIHMFFDCLALVVGLCAAVMSKWPPSERFPYGYGKMDTLAGFANGIFLMLISIEIIYEAIERLADGARITQLGELLTVSTLGLVVNIVGLTAFGHAHHGHSHGGHDHGGHDHGDHSHAGHDHAADHSHHDHSHHDHSQHDHSHHDHEHSASKHDPLLNGIQNHNHLHDHLSAGATPSPSVYSSFPATPSKPVHPHSLAHGHDSHSHKHHDHGNENMEGIFLHVLADTLGSVAVVISTILIHYTDWSGFDPLASCLIAILIFASAVPLVKSSARKLLLTVPDNTEYDLREALAGLAGLRGVVSYAVPKFWLEEGESRKVLGVIHVIAHKATDLEDVKERAAAFLSGRHMDVLIQVEREGDGRCWCKTAK</sequence>
<feature type="transmembrane region" description="Helical" evidence="8">
    <location>
        <begin position="350"/>
        <end position="371"/>
    </location>
</feature>
<dbReference type="PANTHER" id="PTHR45755">
    <property type="match status" value="1"/>
</dbReference>
<accession>A0AAE0DL22</accession>
<feature type="compositionally biased region" description="Polar residues" evidence="9">
    <location>
        <begin position="614"/>
        <end position="626"/>
    </location>
</feature>
<feature type="transmembrane region" description="Helical" evidence="8">
    <location>
        <begin position="101"/>
        <end position="120"/>
    </location>
</feature>
<feature type="compositionally biased region" description="Basic and acidic residues" evidence="9">
    <location>
        <begin position="9"/>
        <end position="19"/>
    </location>
</feature>
<evidence type="ECO:0000256" key="7">
    <source>
        <dbReference type="ARBA" id="ARBA00023136"/>
    </source>
</evidence>
<organism evidence="11 12">
    <name type="scientific">Lepraria neglecta</name>
    <dbReference type="NCBI Taxonomy" id="209136"/>
    <lineage>
        <taxon>Eukaryota</taxon>
        <taxon>Fungi</taxon>
        <taxon>Dikarya</taxon>
        <taxon>Ascomycota</taxon>
        <taxon>Pezizomycotina</taxon>
        <taxon>Lecanoromycetes</taxon>
        <taxon>OSLEUM clade</taxon>
        <taxon>Lecanoromycetidae</taxon>
        <taxon>Lecanorales</taxon>
        <taxon>Lecanorineae</taxon>
        <taxon>Stereocaulaceae</taxon>
        <taxon>Lepraria</taxon>
    </lineage>
</organism>
<feature type="transmembrane region" description="Helical" evidence="8">
    <location>
        <begin position="481"/>
        <end position="500"/>
    </location>
</feature>
<keyword evidence="6 8" id="KW-0406">Ion transport</keyword>
<feature type="region of interest" description="Disordered" evidence="9">
    <location>
        <begin position="1"/>
        <end position="71"/>
    </location>
</feature>
<evidence type="ECO:0000313" key="12">
    <source>
        <dbReference type="Proteomes" id="UP001276659"/>
    </source>
</evidence>
<feature type="transmembrane region" description="Helical" evidence="8">
    <location>
        <begin position="442"/>
        <end position="460"/>
    </location>
</feature>
<dbReference type="GO" id="GO:0031410">
    <property type="term" value="C:cytoplasmic vesicle"/>
    <property type="evidence" value="ECO:0007669"/>
    <property type="project" value="TreeGrafter"/>
</dbReference>
<comment type="similarity">
    <text evidence="2 8">Belongs to the cation diffusion facilitator (CDF) transporter (TC 2.A.4) family. SLC30A subfamily.</text>
</comment>
<dbReference type="InterPro" id="IPR002524">
    <property type="entry name" value="Cation_efflux"/>
</dbReference>
<dbReference type="GO" id="GO:0005789">
    <property type="term" value="C:endoplasmic reticulum membrane"/>
    <property type="evidence" value="ECO:0007669"/>
    <property type="project" value="UniProtKB-SubCell"/>
</dbReference>
<keyword evidence="5 8" id="KW-1133">Transmembrane helix</keyword>
<keyword evidence="8" id="KW-0256">Endoplasmic reticulum</keyword>
<gene>
    <name evidence="11" type="ORF">OEA41_002902</name>
</gene>
<feature type="compositionally biased region" description="Basic and acidic residues" evidence="9">
    <location>
        <begin position="39"/>
        <end position="50"/>
    </location>
</feature>
<dbReference type="PANTHER" id="PTHR45755:SF4">
    <property type="entry name" value="ZINC TRANSPORTER 7"/>
    <property type="match status" value="1"/>
</dbReference>
<feature type="transmembrane region" description="Helical" evidence="8">
    <location>
        <begin position="659"/>
        <end position="682"/>
    </location>
</feature>
<dbReference type="GO" id="GO:0006882">
    <property type="term" value="P:intracellular zinc ion homeostasis"/>
    <property type="evidence" value="ECO:0007669"/>
    <property type="project" value="InterPro"/>
</dbReference>
<dbReference type="Proteomes" id="UP001276659">
    <property type="component" value="Unassembled WGS sequence"/>
</dbReference>
<evidence type="ECO:0000256" key="6">
    <source>
        <dbReference type="ARBA" id="ARBA00023065"/>
    </source>
</evidence>
<feature type="compositionally biased region" description="Polar residues" evidence="9">
    <location>
        <begin position="20"/>
        <end position="38"/>
    </location>
</feature>
<dbReference type="InterPro" id="IPR027469">
    <property type="entry name" value="Cation_efflux_TMD_sf"/>
</dbReference>
<evidence type="ECO:0000259" key="10">
    <source>
        <dbReference type="Pfam" id="PF01545"/>
    </source>
</evidence>
<dbReference type="SUPFAM" id="SSF161111">
    <property type="entry name" value="Cation efflux protein transmembrane domain-like"/>
    <property type="match status" value="1"/>
</dbReference>
<keyword evidence="7 8" id="KW-0472">Membrane</keyword>
<comment type="caution">
    <text evidence="8">Lacks conserved residue(s) required for the propagation of feature annotation.</text>
</comment>
<dbReference type="InterPro" id="IPR058533">
    <property type="entry name" value="Cation_efflux_TM"/>
</dbReference>